<name>A0A0D2N1S4_9CHLO</name>
<dbReference type="Pfam" id="PF10537">
    <property type="entry name" value="WAC_Acf1_DNA_bd"/>
    <property type="match status" value="1"/>
</dbReference>
<dbReference type="InterPro" id="IPR013136">
    <property type="entry name" value="WSTF_Acf1_Cbp146"/>
</dbReference>
<dbReference type="EMBL" id="KK101634">
    <property type="protein sequence ID" value="KIZ00171.1"/>
    <property type="molecule type" value="Genomic_DNA"/>
</dbReference>
<keyword evidence="1" id="KW-0539">Nucleus</keyword>
<feature type="domain" description="WAC" evidence="3">
    <location>
        <begin position="23"/>
        <end position="130"/>
    </location>
</feature>
<comment type="subcellular location">
    <subcellularLocation>
        <location evidence="1">Nucleus</location>
    </subcellularLocation>
</comment>
<dbReference type="RefSeq" id="XP_013899190.1">
    <property type="nucleotide sequence ID" value="XM_014043736.1"/>
</dbReference>
<feature type="region of interest" description="Disordered" evidence="2">
    <location>
        <begin position="183"/>
        <end position="219"/>
    </location>
</feature>
<dbReference type="PANTHER" id="PTHR32075:SF6">
    <property type="entry name" value="ISWI CHROMATIN-REMODELING COMPLEX SUBUNIT YPL216W-RELATED"/>
    <property type="match status" value="1"/>
</dbReference>
<organism evidence="4 5">
    <name type="scientific">Monoraphidium neglectum</name>
    <dbReference type="NCBI Taxonomy" id="145388"/>
    <lineage>
        <taxon>Eukaryota</taxon>
        <taxon>Viridiplantae</taxon>
        <taxon>Chlorophyta</taxon>
        <taxon>core chlorophytes</taxon>
        <taxon>Chlorophyceae</taxon>
        <taxon>CS clade</taxon>
        <taxon>Sphaeropleales</taxon>
        <taxon>Selenastraceae</taxon>
        <taxon>Monoraphidium</taxon>
    </lineage>
</organism>
<dbReference type="PANTHER" id="PTHR32075">
    <property type="entry name" value="ISWI CHROMATIN-REMODELING COMPLEX SUBUNIT YPL216W-RELATED"/>
    <property type="match status" value="1"/>
</dbReference>
<dbReference type="GeneID" id="25740666"/>
<feature type="compositionally biased region" description="Basic and acidic residues" evidence="2">
    <location>
        <begin position="194"/>
        <end position="208"/>
    </location>
</feature>
<evidence type="ECO:0000313" key="5">
    <source>
        <dbReference type="Proteomes" id="UP000054498"/>
    </source>
</evidence>
<feature type="compositionally biased region" description="Low complexity" evidence="2">
    <location>
        <begin position="390"/>
        <end position="420"/>
    </location>
</feature>
<sequence>MPRLNGEEYVPGPAVPEGSKPADEVFVVRASGEGVKSYEEFLAKTHLYRCRDWQNAVTGKGSFTYEEALRDEEKTLAQLAKFPRATEETVVRMVHHSTAKLEDLLSSIYDAFKPTPGSSDKENDGGGEQKREQHPLGSKRVIRTFLAEVADKQGGLWLVRPKYCDKWKLPTEVPEELRTLLPSAKKKAARSPAGKKESAGEQADDLRPTRPPLPPTRSLEEEEARLKAGSLKAFAFAVLKDAGKEGLATAAALERVRERSEGKEWPKSLPNMMTALLSSDPAFCRVARGVYSLRALPGVVPMPEPAKAAGGGGEGGAKAEAGPKAEAGDAVVSRAGSVAAEQPPTDADGLAAAEANAKRAKAALEARKREMDAADAALEAAKKALADAKAAQQAAAKAGPASPQAAGAGRGGKAPASPAGGAKGGKGAAAAAPATPPASQGDDEEEPKWELPEELRGEFKGAPDDRKGLLAFRKTKADADKKLQQQK</sequence>
<dbReference type="OrthoDB" id="550647at2759"/>
<feature type="compositionally biased region" description="Basic and acidic residues" evidence="2">
    <location>
        <begin position="119"/>
        <end position="134"/>
    </location>
</feature>
<feature type="region of interest" description="Disordered" evidence="2">
    <location>
        <begin position="390"/>
        <end position="487"/>
    </location>
</feature>
<dbReference type="Proteomes" id="UP000054498">
    <property type="component" value="Unassembled WGS sequence"/>
</dbReference>
<feature type="compositionally biased region" description="Basic and acidic residues" evidence="2">
    <location>
        <begin position="475"/>
        <end position="487"/>
    </location>
</feature>
<evidence type="ECO:0000313" key="4">
    <source>
        <dbReference type="EMBL" id="KIZ00171.1"/>
    </source>
</evidence>
<gene>
    <name evidence="4" type="ORF">MNEG_7790</name>
</gene>
<evidence type="ECO:0000256" key="2">
    <source>
        <dbReference type="SAM" id="MobiDB-lite"/>
    </source>
</evidence>
<dbReference type="KEGG" id="mng:MNEG_7790"/>
<dbReference type="GO" id="GO:0005634">
    <property type="term" value="C:nucleus"/>
    <property type="evidence" value="ECO:0007669"/>
    <property type="project" value="UniProtKB-SubCell"/>
</dbReference>
<dbReference type="STRING" id="145388.A0A0D2N1S4"/>
<keyword evidence="5" id="KW-1185">Reference proteome</keyword>
<evidence type="ECO:0000256" key="1">
    <source>
        <dbReference type="PROSITE-ProRule" id="PRU00475"/>
    </source>
</evidence>
<dbReference type="GO" id="GO:0031509">
    <property type="term" value="P:subtelomeric heterochromatin formation"/>
    <property type="evidence" value="ECO:0007669"/>
    <property type="project" value="TreeGrafter"/>
</dbReference>
<proteinExistence type="predicted"/>
<dbReference type="GO" id="GO:0000781">
    <property type="term" value="C:chromosome, telomeric region"/>
    <property type="evidence" value="ECO:0007669"/>
    <property type="project" value="GOC"/>
</dbReference>
<feature type="compositionally biased region" description="Basic and acidic residues" evidence="2">
    <location>
        <begin position="448"/>
        <end position="468"/>
    </location>
</feature>
<dbReference type="AlphaFoldDB" id="A0A0D2N1S4"/>
<evidence type="ECO:0000259" key="3">
    <source>
        <dbReference type="PROSITE" id="PS51136"/>
    </source>
</evidence>
<dbReference type="PROSITE" id="PS51136">
    <property type="entry name" value="WAC"/>
    <property type="match status" value="1"/>
</dbReference>
<reference evidence="4 5" key="1">
    <citation type="journal article" date="2013" name="BMC Genomics">
        <title>Reconstruction of the lipid metabolism for the microalga Monoraphidium neglectum from its genome sequence reveals characteristics suitable for biofuel production.</title>
        <authorList>
            <person name="Bogen C."/>
            <person name="Al-Dilaimi A."/>
            <person name="Albersmeier A."/>
            <person name="Wichmann J."/>
            <person name="Grundmann M."/>
            <person name="Rupp O."/>
            <person name="Lauersen K.J."/>
            <person name="Blifernez-Klassen O."/>
            <person name="Kalinowski J."/>
            <person name="Goesmann A."/>
            <person name="Mussgnug J.H."/>
            <person name="Kruse O."/>
        </authorList>
    </citation>
    <scope>NUCLEOTIDE SEQUENCE [LARGE SCALE GENOMIC DNA]</scope>
    <source>
        <strain evidence="4 5">SAG 48.87</strain>
    </source>
</reference>
<protein>
    <submittedName>
        <fullName evidence="4">ATP-dependent chromatin assembly factor</fullName>
    </submittedName>
</protein>
<feature type="region of interest" description="Disordered" evidence="2">
    <location>
        <begin position="112"/>
        <end position="137"/>
    </location>
</feature>
<accession>A0A0D2N1S4</accession>
<feature type="region of interest" description="Disordered" evidence="2">
    <location>
        <begin position="306"/>
        <end position="347"/>
    </location>
</feature>